<proteinExistence type="predicted"/>
<dbReference type="InterPro" id="IPR000719">
    <property type="entry name" value="Prot_kinase_dom"/>
</dbReference>
<reference evidence="13 14" key="1">
    <citation type="journal article" date="2017" name="Gigascience">
        <title>Genome sequence of the small brown planthopper, Laodelphax striatellus.</title>
        <authorList>
            <person name="Zhu J."/>
            <person name="Jiang F."/>
            <person name="Wang X."/>
            <person name="Yang P."/>
            <person name="Bao Y."/>
            <person name="Zhao W."/>
            <person name="Wang W."/>
            <person name="Lu H."/>
            <person name="Wang Q."/>
            <person name="Cui N."/>
            <person name="Li J."/>
            <person name="Chen X."/>
            <person name="Luo L."/>
            <person name="Yu J."/>
            <person name="Kang L."/>
            <person name="Cui F."/>
        </authorList>
    </citation>
    <scope>NUCLEOTIDE SEQUENCE [LARGE SCALE GENOMIC DNA]</scope>
    <source>
        <strain evidence="13">Lst14</strain>
    </source>
</reference>
<gene>
    <name evidence="13" type="ORF">LSTR_LSTR013984</name>
</gene>
<dbReference type="PROSITE" id="PS00108">
    <property type="entry name" value="PROTEIN_KINASE_ST"/>
    <property type="match status" value="1"/>
</dbReference>
<dbReference type="GO" id="GO:0005524">
    <property type="term" value="F:ATP binding"/>
    <property type="evidence" value="ECO:0007669"/>
    <property type="project" value="UniProtKB-KW"/>
</dbReference>
<evidence type="ECO:0000256" key="4">
    <source>
        <dbReference type="ARBA" id="ARBA00022723"/>
    </source>
</evidence>
<name>A0A482XHI1_LAOST</name>
<evidence type="ECO:0000259" key="12">
    <source>
        <dbReference type="PROSITE" id="PS50011"/>
    </source>
</evidence>
<dbReference type="EMBL" id="QKKF02009929">
    <property type="protein sequence ID" value="RZF45104.1"/>
    <property type="molecule type" value="Genomic_DNA"/>
</dbReference>
<dbReference type="InterPro" id="IPR011009">
    <property type="entry name" value="Kinase-like_dom_sf"/>
</dbReference>
<dbReference type="FunFam" id="1.10.510.10:FF:000571">
    <property type="entry name" value="Maternal embryonic leucine zipper kinase"/>
    <property type="match status" value="1"/>
</dbReference>
<keyword evidence="9" id="KW-0832">Ubl conjugation</keyword>
<keyword evidence="7" id="KW-0067">ATP-binding</keyword>
<comment type="caution">
    <text evidence="13">The sequence shown here is derived from an EMBL/GenBank/DDBJ whole genome shotgun (WGS) entry which is preliminary data.</text>
</comment>
<dbReference type="GO" id="GO:0030154">
    <property type="term" value="P:cell differentiation"/>
    <property type="evidence" value="ECO:0007669"/>
    <property type="project" value="UniProtKB-KW"/>
</dbReference>
<feature type="region of interest" description="Disordered" evidence="11">
    <location>
        <begin position="301"/>
        <end position="321"/>
    </location>
</feature>
<comment type="cofactor">
    <cofactor evidence="1">
        <name>Mg(2+)</name>
        <dbReference type="ChEBI" id="CHEBI:18420"/>
    </cofactor>
</comment>
<keyword evidence="4" id="KW-0479">Metal-binding</keyword>
<dbReference type="PANTHER" id="PTHR24346">
    <property type="entry name" value="MAP/MICROTUBULE AFFINITY-REGULATING KINASE"/>
    <property type="match status" value="1"/>
</dbReference>
<evidence type="ECO:0000256" key="3">
    <source>
        <dbReference type="ARBA" id="ARBA00022553"/>
    </source>
</evidence>
<keyword evidence="2" id="KW-0217">Developmental protein</keyword>
<accession>A0A482XHI1</accession>
<dbReference type="AlphaFoldDB" id="A0A482XHI1"/>
<evidence type="ECO:0000256" key="10">
    <source>
        <dbReference type="ARBA" id="ARBA00022871"/>
    </source>
</evidence>
<dbReference type="InterPro" id="IPR008271">
    <property type="entry name" value="Ser/Thr_kinase_AS"/>
</dbReference>
<dbReference type="STRING" id="195883.A0A482XHI1"/>
<dbReference type="SUPFAM" id="SSF56112">
    <property type="entry name" value="Protein kinase-like (PK-like)"/>
    <property type="match status" value="1"/>
</dbReference>
<dbReference type="InParanoid" id="A0A482XHI1"/>
<dbReference type="GO" id="GO:0000226">
    <property type="term" value="P:microtubule cytoskeleton organization"/>
    <property type="evidence" value="ECO:0007669"/>
    <property type="project" value="TreeGrafter"/>
</dbReference>
<dbReference type="GO" id="GO:0000287">
    <property type="term" value="F:magnesium ion binding"/>
    <property type="evidence" value="ECO:0007669"/>
    <property type="project" value="UniProtKB-ARBA"/>
</dbReference>
<dbReference type="GO" id="GO:0007283">
    <property type="term" value="P:spermatogenesis"/>
    <property type="evidence" value="ECO:0007669"/>
    <property type="project" value="UniProtKB-KW"/>
</dbReference>
<dbReference type="OrthoDB" id="541276at2759"/>
<sequence>MLMSRFILVYLLDHEKSDGTNQRIQLACKLVDASKAPKDFVRKFLPRELDILVRLNHPHIIHVHSIFQKKHKYFIVMRFAENGDLLEYVLNHGEVSEERSRFWIRQMALAVQYLHEMGIAHRDLKCENILITELLNCKLADFGFARFVIDETGAPILSATYCGSLTYAAPEVLRGLPYDPKISDMWSLGVILYVMFNKSMPFDDANVKKMYERQMNKRVRFRTKVVDKLTTQAKVTTFAMLEPMTSKRMTVDELIGGEWVAMDPKLRQLNALERSALEQARATFSQLQEKAAAARYVTQMQHNRPPSPPPPPIGHGTKPTLGGGNTIIQEAISADQAGLSKLNVIMQSQQPAIDSSNIDTTQQ</sequence>
<keyword evidence="8" id="KW-0460">Magnesium</keyword>
<dbReference type="GO" id="GO:0050321">
    <property type="term" value="F:tau-protein kinase activity"/>
    <property type="evidence" value="ECO:0007669"/>
    <property type="project" value="TreeGrafter"/>
</dbReference>
<evidence type="ECO:0000256" key="6">
    <source>
        <dbReference type="ARBA" id="ARBA00022782"/>
    </source>
</evidence>
<evidence type="ECO:0000256" key="8">
    <source>
        <dbReference type="ARBA" id="ARBA00022842"/>
    </source>
</evidence>
<evidence type="ECO:0000256" key="7">
    <source>
        <dbReference type="ARBA" id="ARBA00022840"/>
    </source>
</evidence>
<dbReference type="PROSITE" id="PS50011">
    <property type="entry name" value="PROTEIN_KINASE_DOM"/>
    <property type="match status" value="1"/>
</dbReference>
<keyword evidence="5" id="KW-0547">Nucleotide-binding</keyword>
<keyword evidence="10" id="KW-0744">Spermatogenesis</keyword>
<dbReference type="Pfam" id="PF00069">
    <property type="entry name" value="Pkinase"/>
    <property type="match status" value="1"/>
</dbReference>
<evidence type="ECO:0000256" key="9">
    <source>
        <dbReference type="ARBA" id="ARBA00022843"/>
    </source>
</evidence>
<dbReference type="PANTHER" id="PTHR24346:SF102">
    <property type="entry name" value="TESTIS-SPECIFIC SERINE_THREONINE-PROTEIN KINASE 1"/>
    <property type="match status" value="1"/>
</dbReference>
<keyword evidence="3" id="KW-0597">Phosphoprotein</keyword>
<dbReference type="SMART" id="SM00220">
    <property type="entry name" value="S_TKc"/>
    <property type="match status" value="1"/>
</dbReference>
<organism evidence="13 14">
    <name type="scientific">Laodelphax striatellus</name>
    <name type="common">Small brown planthopper</name>
    <name type="synonym">Delphax striatella</name>
    <dbReference type="NCBI Taxonomy" id="195883"/>
    <lineage>
        <taxon>Eukaryota</taxon>
        <taxon>Metazoa</taxon>
        <taxon>Ecdysozoa</taxon>
        <taxon>Arthropoda</taxon>
        <taxon>Hexapoda</taxon>
        <taxon>Insecta</taxon>
        <taxon>Pterygota</taxon>
        <taxon>Neoptera</taxon>
        <taxon>Paraneoptera</taxon>
        <taxon>Hemiptera</taxon>
        <taxon>Auchenorrhyncha</taxon>
        <taxon>Fulgoroidea</taxon>
        <taxon>Delphacidae</taxon>
        <taxon>Criomorphinae</taxon>
        <taxon>Laodelphax</taxon>
    </lineage>
</organism>
<dbReference type="Proteomes" id="UP000291343">
    <property type="component" value="Unassembled WGS sequence"/>
</dbReference>
<evidence type="ECO:0000313" key="13">
    <source>
        <dbReference type="EMBL" id="RZF45104.1"/>
    </source>
</evidence>
<evidence type="ECO:0000256" key="5">
    <source>
        <dbReference type="ARBA" id="ARBA00022741"/>
    </source>
</evidence>
<evidence type="ECO:0000313" key="14">
    <source>
        <dbReference type="Proteomes" id="UP000291343"/>
    </source>
</evidence>
<dbReference type="GO" id="GO:0005737">
    <property type="term" value="C:cytoplasm"/>
    <property type="evidence" value="ECO:0007669"/>
    <property type="project" value="TreeGrafter"/>
</dbReference>
<evidence type="ECO:0000256" key="11">
    <source>
        <dbReference type="SAM" id="MobiDB-lite"/>
    </source>
</evidence>
<keyword evidence="6" id="KW-0221">Differentiation</keyword>
<dbReference type="Gene3D" id="1.10.510.10">
    <property type="entry name" value="Transferase(Phosphotransferase) domain 1"/>
    <property type="match status" value="1"/>
</dbReference>
<feature type="domain" description="Protein kinase" evidence="12">
    <location>
        <begin position="1"/>
        <end position="260"/>
    </location>
</feature>
<keyword evidence="14" id="KW-1185">Reference proteome</keyword>
<dbReference type="SMR" id="A0A482XHI1"/>
<evidence type="ECO:0000256" key="1">
    <source>
        <dbReference type="ARBA" id="ARBA00001946"/>
    </source>
</evidence>
<evidence type="ECO:0000256" key="2">
    <source>
        <dbReference type="ARBA" id="ARBA00022473"/>
    </source>
</evidence>
<protein>
    <recommendedName>
        <fullName evidence="12">Protein kinase domain-containing protein</fullName>
    </recommendedName>
</protein>
<dbReference type="GO" id="GO:0035556">
    <property type="term" value="P:intracellular signal transduction"/>
    <property type="evidence" value="ECO:0007669"/>
    <property type="project" value="TreeGrafter"/>
</dbReference>